<evidence type="ECO:0000259" key="1">
    <source>
        <dbReference type="Pfam" id="PF10005"/>
    </source>
</evidence>
<dbReference type="InterPro" id="IPR011201">
    <property type="entry name" value="Zinc-ribbon_6_bact"/>
</dbReference>
<dbReference type="InterPro" id="IPR031321">
    <property type="entry name" value="UCP012641"/>
</dbReference>
<organism evidence="2 3">
    <name type="scientific">Paraconexibacter algicola</name>
    <dbReference type="NCBI Taxonomy" id="2133960"/>
    <lineage>
        <taxon>Bacteria</taxon>
        <taxon>Bacillati</taxon>
        <taxon>Actinomycetota</taxon>
        <taxon>Thermoleophilia</taxon>
        <taxon>Solirubrobacterales</taxon>
        <taxon>Paraconexibacteraceae</taxon>
        <taxon>Paraconexibacter</taxon>
    </lineage>
</organism>
<dbReference type="RefSeq" id="WP_107570738.1">
    <property type="nucleotide sequence ID" value="NZ_PYYB01000003.1"/>
</dbReference>
<keyword evidence="3" id="KW-1185">Reference proteome</keyword>
<dbReference type="OrthoDB" id="256753at2"/>
<dbReference type="Proteomes" id="UP000240739">
    <property type="component" value="Unassembled WGS sequence"/>
</dbReference>
<name>A0A2T4UDZ5_9ACTN</name>
<dbReference type="AlphaFoldDB" id="A0A2T4UDZ5"/>
<dbReference type="PIRSF" id="PIRSF012641">
    <property type="entry name" value="UCP012641"/>
    <property type="match status" value="1"/>
</dbReference>
<reference evidence="2 3" key="1">
    <citation type="submission" date="2018-03" db="EMBL/GenBank/DDBJ databases">
        <title>Aquarubrobacter algicola gen. nov., sp. nov., a novel actinobacterium isolated from shallow eutrophic lake during the end of cyanobacterial harmful algal blooms.</title>
        <authorList>
            <person name="Chun S.J."/>
        </authorList>
    </citation>
    <scope>NUCLEOTIDE SEQUENCE [LARGE SCALE GENOMIC DNA]</scope>
    <source>
        <strain evidence="2 3">Seoho-28</strain>
    </source>
</reference>
<protein>
    <recommendedName>
        <fullName evidence="1">Zinc-ribbon domain-containing protein</fullName>
    </recommendedName>
</protein>
<dbReference type="Pfam" id="PF15887">
    <property type="entry name" value="Peptidase_Mx"/>
    <property type="match status" value="1"/>
</dbReference>
<evidence type="ECO:0000313" key="2">
    <source>
        <dbReference type="EMBL" id="PTL55695.1"/>
    </source>
</evidence>
<dbReference type="Pfam" id="PF10005">
    <property type="entry name" value="Zn_ribbon_DZR_6"/>
    <property type="match status" value="1"/>
</dbReference>
<sequence length="332" mass="37138">MRVFTCSVCHQLVFFENTQCVRCGSFLGFDPDAREIVTLPRGYGADEGWHPCANATVAQCNWLVREPGALCPSCTLTRTRPGDGDGEGLEEFAVAESAKRRLLFELGELGLPVEGADERENGLVFDLLSSEEQPVTTGHADGVITLDLAEADDADRVARREQMDEPYRTVLGHFRHEIGHYYWPIVVEPFPELLEQCRDLFGDEREDYGAALERHYAQGPPADWSREHVSAYATMHPWEDWAETWAHYLHISASMQTAAAYGLQMPMSQPGEASQWGFRSTLDAWIPFTIAMNAINRSMGRSDLYPFVITAAVIDKLTFVDRCVKATANARA</sequence>
<dbReference type="EMBL" id="PYYB01000003">
    <property type="protein sequence ID" value="PTL55695.1"/>
    <property type="molecule type" value="Genomic_DNA"/>
</dbReference>
<comment type="caution">
    <text evidence="2">The sequence shown here is derived from an EMBL/GenBank/DDBJ whole genome shotgun (WGS) entry which is preliminary data.</text>
</comment>
<feature type="domain" description="Zinc-ribbon" evidence="1">
    <location>
        <begin position="3"/>
        <end position="82"/>
    </location>
</feature>
<proteinExistence type="predicted"/>
<gene>
    <name evidence="2" type="ORF">C7Y72_18870</name>
</gene>
<evidence type="ECO:0000313" key="3">
    <source>
        <dbReference type="Proteomes" id="UP000240739"/>
    </source>
</evidence>
<accession>A0A2T4UDZ5</accession>